<evidence type="ECO:0000313" key="2">
    <source>
        <dbReference type="EMBL" id="KAL1397340.1"/>
    </source>
</evidence>
<dbReference type="PANTHER" id="PTHR35980">
    <property type="entry name" value="NEUROPEPTIDE CCHAMIDE-1-RELATED"/>
    <property type="match status" value="1"/>
</dbReference>
<comment type="caution">
    <text evidence="2">The sequence shown here is derived from an EMBL/GenBank/DDBJ whole genome shotgun (WGS) entry which is preliminary data.</text>
</comment>
<evidence type="ECO:0000256" key="1">
    <source>
        <dbReference type="SAM" id="MobiDB-lite"/>
    </source>
</evidence>
<dbReference type="AlphaFoldDB" id="A0ABD1DDH2"/>
<protein>
    <submittedName>
        <fullName evidence="2">Uncharacterized protein</fullName>
    </submittedName>
</protein>
<accession>A0ABD1DDH2</accession>
<proteinExistence type="predicted"/>
<dbReference type="PANTHER" id="PTHR35980:SF1">
    <property type="entry name" value="NEUROPEPTIDE CCHAMIDE-1-RELATED"/>
    <property type="match status" value="1"/>
</dbReference>
<keyword evidence="3" id="KW-1185">Reference proteome</keyword>
<feature type="region of interest" description="Disordered" evidence="1">
    <location>
        <begin position="183"/>
        <end position="211"/>
    </location>
</feature>
<evidence type="ECO:0000313" key="3">
    <source>
        <dbReference type="Proteomes" id="UP001562425"/>
    </source>
</evidence>
<dbReference type="EMBL" id="JBEHCU010006345">
    <property type="protein sequence ID" value="KAL1397340.1"/>
    <property type="molecule type" value="Genomic_DNA"/>
</dbReference>
<dbReference type="InterPro" id="IPR037729">
    <property type="entry name" value="CCHa1/2"/>
</dbReference>
<name>A0ABD1DDH2_CULPP</name>
<feature type="compositionally biased region" description="Low complexity" evidence="1">
    <location>
        <begin position="195"/>
        <end position="205"/>
    </location>
</feature>
<gene>
    <name evidence="2" type="ORF">pipiens_009836</name>
</gene>
<sequence>MKNTVWQLLSKLRRRRCLVCLCPRMSFPHSKMPQMSAAMCIVSLVIVSVLVQNVSGKRGCAAFGHACYGGHGKRSSPGTLPEGYDGDGQQRQLIVESMPPPLPYARALMALQMDRSRAYEAVPPAASGTFLRPGLTDLIAVGRDQQSGPFTGASRSEQDRFEQTVRFAVNAVLRQMLEENRLLQREQQDVSESGQPQQPQQQHPQMDSEQN</sequence>
<organism evidence="2 3">
    <name type="scientific">Culex pipiens pipiens</name>
    <name type="common">Northern house mosquito</name>
    <dbReference type="NCBI Taxonomy" id="38569"/>
    <lineage>
        <taxon>Eukaryota</taxon>
        <taxon>Metazoa</taxon>
        <taxon>Ecdysozoa</taxon>
        <taxon>Arthropoda</taxon>
        <taxon>Hexapoda</taxon>
        <taxon>Insecta</taxon>
        <taxon>Pterygota</taxon>
        <taxon>Neoptera</taxon>
        <taxon>Endopterygota</taxon>
        <taxon>Diptera</taxon>
        <taxon>Nematocera</taxon>
        <taxon>Culicoidea</taxon>
        <taxon>Culicidae</taxon>
        <taxon>Culicinae</taxon>
        <taxon>Culicini</taxon>
        <taxon>Culex</taxon>
        <taxon>Culex</taxon>
    </lineage>
</organism>
<reference evidence="2 3" key="1">
    <citation type="submission" date="2024-05" db="EMBL/GenBank/DDBJ databases">
        <title>Culex pipiens pipiens assembly and annotation.</title>
        <authorList>
            <person name="Alout H."/>
            <person name="Durand T."/>
        </authorList>
    </citation>
    <scope>NUCLEOTIDE SEQUENCE [LARGE SCALE GENOMIC DNA]</scope>
    <source>
        <strain evidence="2">HA-2024</strain>
        <tissue evidence="2">Whole body</tissue>
    </source>
</reference>
<dbReference type="Proteomes" id="UP001562425">
    <property type="component" value="Unassembled WGS sequence"/>
</dbReference>